<feature type="binding site" evidence="6">
    <location>
        <position position="272"/>
    </location>
    <ligand>
        <name>Ca(2+)</name>
        <dbReference type="ChEBI" id="CHEBI:29108"/>
        <label>1</label>
        <note>catalytic</note>
    </ligand>
</feature>
<dbReference type="EnsemblMetazoa" id="CLYHEMT007035.1">
    <property type="protein sequence ID" value="CLYHEMP007035.1"/>
    <property type="gene ID" value="CLYHEMG007035"/>
</dbReference>
<dbReference type="InterPro" id="IPR011042">
    <property type="entry name" value="6-blade_b-propeller_TolB-like"/>
</dbReference>
<dbReference type="PRINTS" id="PR01785">
    <property type="entry name" value="PARAOXONASE"/>
</dbReference>
<evidence type="ECO:0000256" key="1">
    <source>
        <dbReference type="ARBA" id="ARBA00008595"/>
    </source>
</evidence>
<dbReference type="SUPFAM" id="SSF63829">
    <property type="entry name" value="Calcium-dependent phosphotriesterase"/>
    <property type="match status" value="1"/>
</dbReference>
<dbReference type="PANTHER" id="PTHR11799">
    <property type="entry name" value="PARAOXONASE"/>
    <property type="match status" value="1"/>
</dbReference>
<keyword evidence="3 7" id="KW-1015">Disulfide bond</keyword>
<evidence type="ECO:0000256" key="2">
    <source>
        <dbReference type="ARBA" id="ARBA00022801"/>
    </source>
</evidence>
<dbReference type="EC" id="3.1.1.2" evidence="8"/>
<comment type="cofactor">
    <cofactor evidence="6 8">
        <name>Ca(2+)</name>
        <dbReference type="ChEBI" id="CHEBI:29108"/>
    </cofactor>
    <text evidence="6 8">Binds 2 calcium ions per subunit.</text>
</comment>
<comment type="similarity">
    <text evidence="1 8">Belongs to the paraoxonase family.</text>
</comment>
<feature type="binding site" evidence="6">
    <location>
        <position position="227"/>
    </location>
    <ligand>
        <name>Ca(2+)</name>
        <dbReference type="ChEBI" id="CHEBI:29108"/>
        <label>1</label>
        <note>catalytic</note>
    </ligand>
</feature>
<feature type="binding site" evidence="6">
    <location>
        <position position="273"/>
    </location>
    <ligand>
        <name>Ca(2+)</name>
        <dbReference type="ChEBI" id="CHEBI:29108"/>
        <label>1</label>
        <note>catalytic</note>
    </ligand>
</feature>
<keyword evidence="4 8" id="KW-0325">Glycoprotein</keyword>
<evidence type="ECO:0000256" key="3">
    <source>
        <dbReference type="ARBA" id="ARBA00023157"/>
    </source>
</evidence>
<evidence type="ECO:0000256" key="8">
    <source>
        <dbReference type="RuleBase" id="RU368025"/>
    </source>
</evidence>
<dbReference type="RefSeq" id="XP_066924137.1">
    <property type="nucleotide sequence ID" value="XM_067068036.1"/>
</dbReference>
<feature type="binding site" evidence="6">
    <location>
        <position position="168"/>
    </location>
    <ligand>
        <name>Ca(2+)</name>
        <dbReference type="ChEBI" id="CHEBI:29108"/>
        <label>1</label>
        <note>catalytic</note>
    </ligand>
</feature>
<evidence type="ECO:0000256" key="5">
    <source>
        <dbReference type="PIRSR" id="PIRSR602640-1"/>
    </source>
</evidence>
<dbReference type="OrthoDB" id="423498at2759"/>
<sequence>MALTKKDLVFGIMYIVFGKQFHLWLCGKGVNVRFINHRPGDCKVLPDLQCGSEKISVTSNGLAFITNGFADATNCNKDFLRGNLYLFDFNKPHHGAKRLQMKNVSKEFLENFDPHGMDVFEVNGVVKLYVVNHLDDFDAIEVFQYSSEHPTDVYHVSTIRNDLFNCLNDVTIIDEDEFYTTNFIKFCSRSKYHFLTFFELAFGMNTANIVFYKKGFTAIAAHGSLFNGIALSPDKKFLYSASTSTSSISVFERYNIGQLKRVKKIEVGYFPDNIHIDREGHLYVGIGKDMFGFAQLTKNQTDFVSASAVKVEIPGDYDWRNVKVKEILHDDGKDFVHVVSSAVFFNDQYLLGTVFHKLAYCKVWSSKLLHTATNSKKGLAP</sequence>
<name>A0A7M5V6W4_9CNID</name>
<comment type="catalytic activity">
    <reaction evidence="8">
        <text>a phenyl acetate + H2O = a phenol + acetate + H(+)</text>
        <dbReference type="Rhea" id="RHEA:17309"/>
        <dbReference type="ChEBI" id="CHEBI:15377"/>
        <dbReference type="ChEBI" id="CHEBI:15378"/>
        <dbReference type="ChEBI" id="CHEBI:30089"/>
        <dbReference type="ChEBI" id="CHEBI:33853"/>
        <dbReference type="ChEBI" id="CHEBI:140310"/>
        <dbReference type="EC" id="3.1.1.2"/>
    </reaction>
</comment>
<keyword evidence="10" id="KW-1185">Reference proteome</keyword>
<organism evidence="9 10">
    <name type="scientific">Clytia hemisphaerica</name>
    <dbReference type="NCBI Taxonomy" id="252671"/>
    <lineage>
        <taxon>Eukaryota</taxon>
        <taxon>Metazoa</taxon>
        <taxon>Cnidaria</taxon>
        <taxon>Hydrozoa</taxon>
        <taxon>Hydroidolina</taxon>
        <taxon>Leptothecata</taxon>
        <taxon>Obeliida</taxon>
        <taxon>Clytiidae</taxon>
        <taxon>Clytia</taxon>
    </lineage>
</organism>
<dbReference type="GeneID" id="136811433"/>
<dbReference type="InterPro" id="IPR051288">
    <property type="entry name" value="Serum_paraoxonase/arylesterase"/>
</dbReference>
<dbReference type="AlphaFoldDB" id="A0A7M5V6W4"/>
<dbReference type="PANTHER" id="PTHR11799:SF12">
    <property type="entry name" value="PARAOXONASE-RELATED"/>
    <property type="match status" value="1"/>
</dbReference>
<keyword evidence="6 8" id="KW-0479">Metal-binding</keyword>
<dbReference type="GO" id="GO:0046872">
    <property type="term" value="F:metal ion binding"/>
    <property type="evidence" value="ECO:0007669"/>
    <property type="project" value="UniProtKB-KW"/>
</dbReference>
<feature type="disulfide bond" description="In form B" evidence="7">
    <location>
        <begin position="42"/>
        <end position="361"/>
    </location>
</feature>
<evidence type="ECO:0000313" key="9">
    <source>
        <dbReference type="EnsemblMetazoa" id="CLYHEMP007035.1"/>
    </source>
</evidence>
<reference evidence="9" key="1">
    <citation type="submission" date="2021-01" db="UniProtKB">
        <authorList>
            <consortium name="EnsemblMetazoa"/>
        </authorList>
    </citation>
    <scope>IDENTIFICATION</scope>
</reference>
<feature type="binding site" evidence="6">
    <location>
        <position position="53"/>
    </location>
    <ligand>
        <name>Ca(2+)</name>
        <dbReference type="ChEBI" id="CHEBI:29108"/>
        <label>1</label>
        <note>catalytic</note>
    </ligand>
</feature>
<proteinExistence type="inferred from homology"/>
<evidence type="ECO:0000256" key="4">
    <source>
        <dbReference type="ARBA" id="ARBA00023180"/>
    </source>
</evidence>
<keyword evidence="6 8" id="KW-0106">Calcium</keyword>
<dbReference type="InterPro" id="IPR002640">
    <property type="entry name" value="Arylesterase"/>
</dbReference>
<evidence type="ECO:0000313" key="10">
    <source>
        <dbReference type="Proteomes" id="UP000594262"/>
    </source>
</evidence>
<accession>A0A7M5V6W4</accession>
<dbReference type="Proteomes" id="UP000594262">
    <property type="component" value="Unplaced"/>
</dbReference>
<dbReference type="Gene3D" id="2.120.10.30">
    <property type="entry name" value="TolB, C-terminal domain"/>
    <property type="match status" value="1"/>
</dbReference>
<feature type="binding site" evidence="6">
    <location>
        <position position="169"/>
    </location>
    <ligand>
        <name>Ca(2+)</name>
        <dbReference type="ChEBI" id="CHEBI:29108"/>
        <label>2</label>
    </ligand>
</feature>
<evidence type="ECO:0000256" key="6">
    <source>
        <dbReference type="PIRSR" id="PIRSR602640-2"/>
    </source>
</evidence>
<protein>
    <recommendedName>
        <fullName evidence="8">Paraoxonase</fullName>
        <ecNumber evidence="8">3.1.1.2</ecNumber>
    </recommendedName>
</protein>
<dbReference type="GO" id="GO:0004064">
    <property type="term" value="F:arylesterase activity"/>
    <property type="evidence" value="ECO:0007669"/>
    <property type="project" value="UniProtKB-UniRule"/>
</dbReference>
<evidence type="ECO:0000256" key="7">
    <source>
        <dbReference type="PIRSR" id="PIRSR602640-3"/>
    </source>
</evidence>
<keyword evidence="2 8" id="KW-0378">Hydrolase</keyword>
<dbReference type="Pfam" id="PF01731">
    <property type="entry name" value="Arylesterase"/>
    <property type="match status" value="1"/>
</dbReference>
<feature type="active site" description="Proton acceptor" evidence="5">
    <location>
        <position position="115"/>
    </location>
</feature>